<dbReference type="EMBL" id="JAPCHY010000008">
    <property type="protein sequence ID" value="MCW4472942.1"/>
    <property type="molecule type" value="Genomic_DNA"/>
</dbReference>
<dbReference type="Gene3D" id="3.40.190.290">
    <property type="match status" value="1"/>
</dbReference>
<dbReference type="PRINTS" id="PR00039">
    <property type="entry name" value="HTHLYSR"/>
</dbReference>
<keyword evidence="2" id="KW-0805">Transcription regulation</keyword>
<reference evidence="6 7" key="1">
    <citation type="submission" date="2022-10" db="EMBL/GenBank/DDBJ databases">
        <title>Xanthomonas sp. H13-6.</title>
        <authorList>
            <person name="Liu X."/>
            <person name="Deng Z."/>
            <person name="Jiang Y."/>
            <person name="Yu T."/>
            <person name="Ai J."/>
        </authorList>
    </citation>
    <scope>NUCLEOTIDE SEQUENCE [LARGE SCALE GENOMIC DNA]</scope>
    <source>
        <strain evidence="6 7">H13-6</strain>
    </source>
</reference>
<evidence type="ECO:0000256" key="2">
    <source>
        <dbReference type="ARBA" id="ARBA00023015"/>
    </source>
</evidence>
<gene>
    <name evidence="6" type="ORF">OK345_10545</name>
</gene>
<dbReference type="InterPro" id="IPR000847">
    <property type="entry name" value="LysR_HTH_N"/>
</dbReference>
<feature type="domain" description="HTH lysR-type" evidence="5">
    <location>
        <begin position="12"/>
        <end position="67"/>
    </location>
</feature>
<keyword evidence="7" id="KW-1185">Reference proteome</keyword>
<dbReference type="InterPro" id="IPR005119">
    <property type="entry name" value="LysR_subst-bd"/>
</dbReference>
<dbReference type="Pfam" id="PF03466">
    <property type="entry name" value="LysR_substrate"/>
    <property type="match status" value="1"/>
</dbReference>
<dbReference type="CDD" id="cd08474">
    <property type="entry name" value="PBP2_CrgA_like_5"/>
    <property type="match status" value="1"/>
</dbReference>
<evidence type="ECO:0000256" key="4">
    <source>
        <dbReference type="ARBA" id="ARBA00023163"/>
    </source>
</evidence>
<dbReference type="PANTHER" id="PTHR30537">
    <property type="entry name" value="HTH-TYPE TRANSCRIPTIONAL REGULATOR"/>
    <property type="match status" value="1"/>
</dbReference>
<dbReference type="Gene3D" id="1.10.10.10">
    <property type="entry name" value="Winged helix-like DNA-binding domain superfamily/Winged helix DNA-binding domain"/>
    <property type="match status" value="1"/>
</dbReference>
<keyword evidence="4" id="KW-0804">Transcription</keyword>
<dbReference type="Proteomes" id="UP001209922">
    <property type="component" value="Unassembled WGS sequence"/>
</dbReference>
<dbReference type="Pfam" id="PF00126">
    <property type="entry name" value="HTH_1"/>
    <property type="match status" value="1"/>
</dbReference>
<organism evidence="6 7">
    <name type="scientific">Xanthomonas chitinilytica</name>
    <dbReference type="NCBI Taxonomy" id="2989819"/>
    <lineage>
        <taxon>Bacteria</taxon>
        <taxon>Pseudomonadati</taxon>
        <taxon>Pseudomonadota</taxon>
        <taxon>Gammaproteobacteria</taxon>
        <taxon>Lysobacterales</taxon>
        <taxon>Lysobacteraceae</taxon>
        <taxon>Xanthomonas</taxon>
    </lineage>
</organism>
<keyword evidence="3" id="KW-0238">DNA-binding</keyword>
<dbReference type="InterPro" id="IPR036390">
    <property type="entry name" value="WH_DNA-bd_sf"/>
</dbReference>
<dbReference type="RefSeq" id="WP_265127928.1">
    <property type="nucleotide sequence ID" value="NZ_JAPCHY010000008.1"/>
</dbReference>
<dbReference type="PROSITE" id="PS50931">
    <property type="entry name" value="HTH_LYSR"/>
    <property type="match status" value="1"/>
</dbReference>
<protein>
    <submittedName>
        <fullName evidence="6">LysR family transcriptional regulator</fullName>
    </submittedName>
</protein>
<dbReference type="SUPFAM" id="SSF46785">
    <property type="entry name" value="Winged helix' DNA-binding domain"/>
    <property type="match status" value="1"/>
</dbReference>
<sequence>MKPDFTIDPSLLPALAAFACVARHASFSRAATELAVSPSALSQTVRSLERRLGTRLLHRTTRRVGLTEPGERLLRETAPALARIGGALQALEQTRDVPAGRLRVTAPRIAVERLVLPFLPAFCARYPQVEVELEVQAALTDLVAEGFDAGIRLGESLADGMVAVPLGPPQRLVVVGAPDYLRRHPPPATPEALVGHACIRYRRSDGRIMPWEFTRDGHDFSVEVRGTLVFNDSGLGRRTAIAGLGLAQVFEAAAEQDVAAGRLLRLLDGWQPPFPGFHLYYPSREQLAPKLRVFVDFLRAANMPPSNPSPPAPSA</sequence>
<accession>A0ABT3JWR8</accession>
<proteinExistence type="inferred from homology"/>
<dbReference type="PROSITE" id="PS51257">
    <property type="entry name" value="PROKAR_LIPOPROTEIN"/>
    <property type="match status" value="1"/>
</dbReference>
<evidence type="ECO:0000313" key="6">
    <source>
        <dbReference type="EMBL" id="MCW4472942.1"/>
    </source>
</evidence>
<evidence type="ECO:0000313" key="7">
    <source>
        <dbReference type="Proteomes" id="UP001209922"/>
    </source>
</evidence>
<dbReference type="PANTHER" id="PTHR30537:SF1">
    <property type="entry name" value="HTH-TYPE TRANSCRIPTIONAL REGULATOR PGRR"/>
    <property type="match status" value="1"/>
</dbReference>
<comment type="caution">
    <text evidence="6">The sequence shown here is derived from an EMBL/GenBank/DDBJ whole genome shotgun (WGS) entry which is preliminary data.</text>
</comment>
<evidence type="ECO:0000256" key="3">
    <source>
        <dbReference type="ARBA" id="ARBA00023125"/>
    </source>
</evidence>
<name>A0ABT3JWR8_9XANT</name>
<comment type="similarity">
    <text evidence="1">Belongs to the LysR transcriptional regulatory family.</text>
</comment>
<evidence type="ECO:0000259" key="5">
    <source>
        <dbReference type="PROSITE" id="PS50931"/>
    </source>
</evidence>
<dbReference type="SUPFAM" id="SSF53850">
    <property type="entry name" value="Periplasmic binding protein-like II"/>
    <property type="match status" value="1"/>
</dbReference>
<evidence type="ECO:0000256" key="1">
    <source>
        <dbReference type="ARBA" id="ARBA00009437"/>
    </source>
</evidence>
<dbReference type="InterPro" id="IPR036388">
    <property type="entry name" value="WH-like_DNA-bd_sf"/>
</dbReference>
<dbReference type="InterPro" id="IPR058163">
    <property type="entry name" value="LysR-type_TF_proteobact-type"/>
</dbReference>